<proteinExistence type="predicted"/>
<feature type="signal peptide" evidence="2">
    <location>
        <begin position="1"/>
        <end position="23"/>
    </location>
</feature>
<name>A0A5J6GQM5_STRKN</name>
<keyword evidence="1" id="KW-0472">Membrane</keyword>
<sequence length="78" mass="7535">MNALKLNALKPVRTLTRSGPAAAALTGVSAALLAAVSFAPPAAAYVICGALLGASVTAVGFALVGWGACARRAAGGRI</sequence>
<evidence type="ECO:0000313" key="4">
    <source>
        <dbReference type="Proteomes" id="UP000325529"/>
    </source>
</evidence>
<dbReference type="EMBL" id="CP023699">
    <property type="protein sequence ID" value="QEU96058.1"/>
    <property type="molecule type" value="Genomic_DNA"/>
</dbReference>
<dbReference type="RefSeq" id="WP_055543642.1">
    <property type="nucleotide sequence ID" value="NZ_CP023699.1"/>
</dbReference>
<keyword evidence="2" id="KW-0732">Signal</keyword>
<feature type="transmembrane region" description="Helical" evidence="1">
    <location>
        <begin position="44"/>
        <end position="69"/>
    </location>
</feature>
<accession>A0A5J6GQM5</accession>
<evidence type="ECO:0000256" key="1">
    <source>
        <dbReference type="SAM" id="Phobius"/>
    </source>
</evidence>
<feature type="transmembrane region" description="Helical" evidence="1">
    <location>
        <begin position="21"/>
        <end position="38"/>
    </location>
</feature>
<evidence type="ECO:0000256" key="2">
    <source>
        <dbReference type="SAM" id="SignalP"/>
    </source>
</evidence>
<organism evidence="3 4">
    <name type="scientific">Streptomyces kanamyceticus</name>
    <dbReference type="NCBI Taxonomy" id="1967"/>
    <lineage>
        <taxon>Bacteria</taxon>
        <taxon>Bacillati</taxon>
        <taxon>Actinomycetota</taxon>
        <taxon>Actinomycetes</taxon>
        <taxon>Kitasatosporales</taxon>
        <taxon>Streptomycetaceae</taxon>
        <taxon>Streptomyces</taxon>
    </lineage>
</organism>
<dbReference type="Proteomes" id="UP000325529">
    <property type="component" value="Chromosome"/>
</dbReference>
<dbReference type="AlphaFoldDB" id="A0A5J6GQM5"/>
<keyword evidence="4" id="KW-1185">Reference proteome</keyword>
<evidence type="ECO:0000313" key="3">
    <source>
        <dbReference type="EMBL" id="QEU96058.1"/>
    </source>
</evidence>
<gene>
    <name evidence="3" type="ORF">CP970_38600</name>
</gene>
<dbReference type="KEGG" id="ska:CP970_38600"/>
<keyword evidence="1" id="KW-0812">Transmembrane</keyword>
<reference evidence="3 4" key="1">
    <citation type="submission" date="2017-09" db="EMBL/GenBank/DDBJ databases">
        <authorList>
            <person name="Lee N."/>
            <person name="Cho B.-K."/>
        </authorList>
    </citation>
    <scope>NUCLEOTIDE SEQUENCE [LARGE SCALE GENOMIC DNA]</scope>
    <source>
        <strain evidence="3 4">ATCC 12853</strain>
    </source>
</reference>
<feature type="chain" id="PRO_5039168765" evidence="2">
    <location>
        <begin position="24"/>
        <end position="78"/>
    </location>
</feature>
<keyword evidence="1" id="KW-1133">Transmembrane helix</keyword>
<protein>
    <submittedName>
        <fullName evidence="3">Uncharacterized protein</fullName>
    </submittedName>
</protein>